<evidence type="ECO:0000313" key="1">
    <source>
        <dbReference type="EMBL" id="GJT31476.1"/>
    </source>
</evidence>
<name>A0ABQ5CWK7_9ASTR</name>
<organism evidence="1 2">
    <name type="scientific">Tanacetum coccineum</name>
    <dbReference type="NCBI Taxonomy" id="301880"/>
    <lineage>
        <taxon>Eukaryota</taxon>
        <taxon>Viridiplantae</taxon>
        <taxon>Streptophyta</taxon>
        <taxon>Embryophyta</taxon>
        <taxon>Tracheophyta</taxon>
        <taxon>Spermatophyta</taxon>
        <taxon>Magnoliopsida</taxon>
        <taxon>eudicotyledons</taxon>
        <taxon>Gunneridae</taxon>
        <taxon>Pentapetalae</taxon>
        <taxon>asterids</taxon>
        <taxon>campanulids</taxon>
        <taxon>Asterales</taxon>
        <taxon>Asteraceae</taxon>
        <taxon>Asteroideae</taxon>
        <taxon>Anthemideae</taxon>
        <taxon>Anthemidinae</taxon>
        <taxon>Tanacetum</taxon>
    </lineage>
</organism>
<reference evidence="1" key="1">
    <citation type="journal article" date="2022" name="Int. J. Mol. Sci.">
        <title>Draft Genome of Tanacetum Coccineum: Genomic Comparison of Closely Related Tanacetum-Family Plants.</title>
        <authorList>
            <person name="Yamashiro T."/>
            <person name="Shiraishi A."/>
            <person name="Nakayama K."/>
            <person name="Satake H."/>
        </authorList>
    </citation>
    <scope>NUCLEOTIDE SEQUENCE</scope>
</reference>
<gene>
    <name evidence="1" type="ORF">Tco_0911751</name>
</gene>
<evidence type="ECO:0000313" key="2">
    <source>
        <dbReference type="Proteomes" id="UP001151760"/>
    </source>
</evidence>
<comment type="caution">
    <text evidence="1">The sequence shown here is derived from an EMBL/GenBank/DDBJ whole genome shotgun (WGS) entry which is preliminary data.</text>
</comment>
<proteinExistence type="predicted"/>
<dbReference type="Proteomes" id="UP001151760">
    <property type="component" value="Unassembled WGS sequence"/>
</dbReference>
<protein>
    <submittedName>
        <fullName evidence="1">Uncharacterized protein</fullName>
    </submittedName>
</protein>
<dbReference type="EMBL" id="BQNB010014709">
    <property type="protein sequence ID" value="GJT31476.1"/>
    <property type="molecule type" value="Genomic_DNA"/>
</dbReference>
<reference evidence="1" key="2">
    <citation type="submission" date="2022-01" db="EMBL/GenBank/DDBJ databases">
        <authorList>
            <person name="Yamashiro T."/>
            <person name="Shiraishi A."/>
            <person name="Satake H."/>
            <person name="Nakayama K."/>
        </authorList>
    </citation>
    <scope>NUCLEOTIDE SEQUENCE</scope>
</reference>
<keyword evidence="2" id="KW-1185">Reference proteome</keyword>
<accession>A0ABQ5CWK7</accession>
<sequence length="74" mass="8817">MESLKEEKMYVKFSNNVEEDKEEAILMWKKTKVMTDLACWRADEFSEFDFYANTIGKANVNVVPWSRRRSGMQE</sequence>